<keyword evidence="4" id="KW-0479">Metal-binding</keyword>
<sequence>MDELSILKNSVKEFNMIFDKKYKTSIQSESKWLREAFEILQRATGKQVRPLMVALTCKACGGQLGEKSAESALLLELIHTATLIHDDVIDKAGLRRGVRTLNTIFDNRIAVLMGDFVLSIGLMRAIQLNDIQIISVVSSIGKELSEGEILQMETAEETVLSEQRYFQIIKQKTATLFSAATLLGAICADADNEIKETCRAIGENLGYAFQIRDDIFDYFSVDVGKPTGNDIREGKVTLPLLYAIFNDHSKEQEQCLNIIKTKDFTPSNIDRLIVFAKDKDGVEYARLRMSEYLDKALELCQKLPNISDVPELERLAKFICNREI</sequence>
<protein>
    <submittedName>
        <fullName evidence="7">Polyprenyl synthetase family protein</fullName>
        <ecNumber evidence="7">2.5.1.-</ecNumber>
    </submittedName>
</protein>
<dbReference type="GO" id="GO:0016740">
    <property type="term" value="F:transferase activity"/>
    <property type="evidence" value="ECO:0007669"/>
    <property type="project" value="UniProtKB-KW"/>
</dbReference>
<dbReference type="SUPFAM" id="SSF48576">
    <property type="entry name" value="Terpenoid synthases"/>
    <property type="match status" value="1"/>
</dbReference>
<keyword evidence="8" id="KW-1185">Reference proteome</keyword>
<gene>
    <name evidence="7" type="ORF">ACFO3G_06085</name>
</gene>
<dbReference type="InterPro" id="IPR033749">
    <property type="entry name" value="Polyprenyl_synt_CS"/>
</dbReference>
<evidence type="ECO:0000256" key="6">
    <source>
        <dbReference type="RuleBase" id="RU004466"/>
    </source>
</evidence>
<evidence type="ECO:0000256" key="4">
    <source>
        <dbReference type="ARBA" id="ARBA00022723"/>
    </source>
</evidence>
<comment type="cofactor">
    <cofactor evidence="1">
        <name>Mg(2+)</name>
        <dbReference type="ChEBI" id="CHEBI:18420"/>
    </cofactor>
</comment>
<comment type="caution">
    <text evidence="7">The sequence shown here is derived from an EMBL/GenBank/DDBJ whole genome shotgun (WGS) entry which is preliminary data.</text>
</comment>
<dbReference type="PANTHER" id="PTHR12001">
    <property type="entry name" value="GERANYLGERANYL PYROPHOSPHATE SYNTHASE"/>
    <property type="match status" value="1"/>
</dbReference>
<dbReference type="Proteomes" id="UP001596020">
    <property type="component" value="Unassembled WGS sequence"/>
</dbReference>
<comment type="similarity">
    <text evidence="2 6">Belongs to the FPP/GGPP synthase family.</text>
</comment>
<dbReference type="PANTHER" id="PTHR12001:SF69">
    <property type="entry name" value="ALL TRANS-POLYPRENYL-DIPHOSPHATE SYNTHASE PDSS1"/>
    <property type="match status" value="1"/>
</dbReference>
<dbReference type="Pfam" id="PF00348">
    <property type="entry name" value="polyprenyl_synt"/>
    <property type="match status" value="1"/>
</dbReference>
<dbReference type="PROSITE" id="PS00723">
    <property type="entry name" value="POLYPRENYL_SYNTHASE_1"/>
    <property type="match status" value="1"/>
</dbReference>
<evidence type="ECO:0000256" key="3">
    <source>
        <dbReference type="ARBA" id="ARBA00022679"/>
    </source>
</evidence>
<dbReference type="EMBL" id="JBHSGO010000179">
    <property type="protein sequence ID" value="MFC4666164.1"/>
    <property type="molecule type" value="Genomic_DNA"/>
</dbReference>
<evidence type="ECO:0000256" key="1">
    <source>
        <dbReference type="ARBA" id="ARBA00001946"/>
    </source>
</evidence>
<keyword evidence="5" id="KW-0460">Magnesium</keyword>
<dbReference type="SFLD" id="SFLDS00005">
    <property type="entry name" value="Isoprenoid_Synthase_Type_I"/>
    <property type="match status" value="1"/>
</dbReference>
<dbReference type="InterPro" id="IPR008949">
    <property type="entry name" value="Isoprenoid_synthase_dom_sf"/>
</dbReference>
<evidence type="ECO:0000313" key="8">
    <source>
        <dbReference type="Proteomes" id="UP001596020"/>
    </source>
</evidence>
<evidence type="ECO:0000256" key="5">
    <source>
        <dbReference type="ARBA" id="ARBA00022842"/>
    </source>
</evidence>
<evidence type="ECO:0000256" key="2">
    <source>
        <dbReference type="ARBA" id="ARBA00006706"/>
    </source>
</evidence>
<dbReference type="PROSITE" id="PS00444">
    <property type="entry name" value="POLYPRENYL_SYNTHASE_2"/>
    <property type="match status" value="1"/>
</dbReference>
<dbReference type="RefSeq" id="WP_380078967.1">
    <property type="nucleotide sequence ID" value="NZ_JBHSGO010000179.1"/>
</dbReference>
<evidence type="ECO:0000313" key="7">
    <source>
        <dbReference type="EMBL" id="MFC4666164.1"/>
    </source>
</evidence>
<keyword evidence="3 6" id="KW-0808">Transferase</keyword>
<organism evidence="7 8">
    <name type="scientific">Falsiporphyromonas endometrii</name>
    <dbReference type="NCBI Taxonomy" id="1387297"/>
    <lineage>
        <taxon>Bacteria</taxon>
        <taxon>Pseudomonadati</taxon>
        <taxon>Bacteroidota</taxon>
        <taxon>Bacteroidia</taxon>
        <taxon>Bacteroidales</taxon>
        <taxon>Porphyromonadaceae</taxon>
        <taxon>Falsiporphyromonas</taxon>
    </lineage>
</organism>
<accession>A0ABV9K829</accession>
<name>A0ABV9K829_9PORP</name>
<dbReference type="EC" id="2.5.1.-" evidence="7"/>
<dbReference type="InterPro" id="IPR000092">
    <property type="entry name" value="Polyprenyl_synt"/>
</dbReference>
<proteinExistence type="inferred from homology"/>
<reference evidence="8" key="1">
    <citation type="journal article" date="2019" name="Int. J. Syst. Evol. Microbiol.">
        <title>The Global Catalogue of Microorganisms (GCM) 10K type strain sequencing project: providing services to taxonomists for standard genome sequencing and annotation.</title>
        <authorList>
            <consortium name="The Broad Institute Genomics Platform"/>
            <consortium name="The Broad Institute Genome Sequencing Center for Infectious Disease"/>
            <person name="Wu L."/>
            <person name="Ma J."/>
        </authorList>
    </citation>
    <scope>NUCLEOTIDE SEQUENCE [LARGE SCALE GENOMIC DNA]</scope>
    <source>
        <strain evidence="8">CGMCC 4.7357</strain>
    </source>
</reference>
<dbReference type="CDD" id="cd00685">
    <property type="entry name" value="Trans_IPPS_HT"/>
    <property type="match status" value="1"/>
</dbReference>
<dbReference type="Gene3D" id="1.10.600.10">
    <property type="entry name" value="Farnesyl Diphosphate Synthase"/>
    <property type="match status" value="1"/>
</dbReference>